<organism evidence="1 2">
    <name type="scientific">Catharanthus roseus</name>
    <name type="common">Madagascar periwinkle</name>
    <name type="synonym">Vinca rosea</name>
    <dbReference type="NCBI Taxonomy" id="4058"/>
    <lineage>
        <taxon>Eukaryota</taxon>
        <taxon>Viridiplantae</taxon>
        <taxon>Streptophyta</taxon>
        <taxon>Embryophyta</taxon>
        <taxon>Tracheophyta</taxon>
        <taxon>Spermatophyta</taxon>
        <taxon>Magnoliopsida</taxon>
        <taxon>eudicotyledons</taxon>
        <taxon>Gunneridae</taxon>
        <taxon>Pentapetalae</taxon>
        <taxon>asterids</taxon>
        <taxon>lamiids</taxon>
        <taxon>Gentianales</taxon>
        <taxon>Apocynaceae</taxon>
        <taxon>Rauvolfioideae</taxon>
        <taxon>Vinceae</taxon>
        <taxon>Catharanthinae</taxon>
        <taxon>Catharanthus</taxon>
    </lineage>
</organism>
<comment type="caution">
    <text evidence="1">The sequence shown here is derived from an EMBL/GenBank/DDBJ whole genome shotgun (WGS) entry which is preliminary data.</text>
</comment>
<dbReference type="Proteomes" id="UP001060085">
    <property type="component" value="Linkage Group LG07"/>
</dbReference>
<keyword evidence="2" id="KW-1185">Reference proteome</keyword>
<reference evidence="2" key="1">
    <citation type="journal article" date="2023" name="Nat. Plants">
        <title>Single-cell RNA sequencing provides a high-resolution roadmap for understanding the multicellular compartmentation of specialized metabolism.</title>
        <authorList>
            <person name="Sun S."/>
            <person name="Shen X."/>
            <person name="Li Y."/>
            <person name="Li Y."/>
            <person name="Wang S."/>
            <person name="Li R."/>
            <person name="Zhang H."/>
            <person name="Shen G."/>
            <person name="Guo B."/>
            <person name="Wei J."/>
            <person name="Xu J."/>
            <person name="St-Pierre B."/>
            <person name="Chen S."/>
            <person name="Sun C."/>
        </authorList>
    </citation>
    <scope>NUCLEOTIDE SEQUENCE [LARGE SCALE GENOMIC DNA]</scope>
</reference>
<protein>
    <submittedName>
        <fullName evidence="1">Uncharacterized protein</fullName>
    </submittedName>
</protein>
<dbReference type="EMBL" id="CM044707">
    <property type="protein sequence ID" value="KAI5655408.1"/>
    <property type="molecule type" value="Genomic_DNA"/>
</dbReference>
<name>A0ACC0A3E4_CATRO</name>
<proteinExistence type="predicted"/>
<sequence length="220" mass="25173">MLFFFKKNSRTVNQDDILVDDDDDQQDNEKKCTCLTVWRKSLVFSCKGFTVIGSDGNLVYRVDNYSGRPGRVILMDGSGNPILTMFRRKKLGLVDNWFIFEGEVDDCSRNKKCNKKTGKKPIFVVRKNLNILQRNSNVLAYVYRGICQKRYSYVIEGSYGHRSCKVLDESRRVLAEIKKKEAMMGSGISFGLEVFLLIVHPGFDSGFAMSLILLLDQMFS</sequence>
<evidence type="ECO:0000313" key="2">
    <source>
        <dbReference type="Proteomes" id="UP001060085"/>
    </source>
</evidence>
<gene>
    <name evidence="1" type="ORF">M9H77_32595</name>
</gene>
<evidence type="ECO:0000313" key="1">
    <source>
        <dbReference type="EMBL" id="KAI5655408.1"/>
    </source>
</evidence>
<accession>A0ACC0A3E4</accession>